<proteinExistence type="inferred from homology"/>
<organism evidence="8 9">
    <name type="scientific">Hibiscus trionum</name>
    <name type="common">Flower of an hour</name>
    <dbReference type="NCBI Taxonomy" id="183268"/>
    <lineage>
        <taxon>Eukaryota</taxon>
        <taxon>Viridiplantae</taxon>
        <taxon>Streptophyta</taxon>
        <taxon>Embryophyta</taxon>
        <taxon>Tracheophyta</taxon>
        <taxon>Spermatophyta</taxon>
        <taxon>Magnoliopsida</taxon>
        <taxon>eudicotyledons</taxon>
        <taxon>Gunneridae</taxon>
        <taxon>Pentapetalae</taxon>
        <taxon>rosids</taxon>
        <taxon>malvids</taxon>
        <taxon>Malvales</taxon>
        <taxon>Malvaceae</taxon>
        <taxon>Malvoideae</taxon>
        <taxon>Hibiscus</taxon>
    </lineage>
</organism>
<dbReference type="OrthoDB" id="206088at2759"/>
<evidence type="ECO:0000313" key="9">
    <source>
        <dbReference type="Proteomes" id="UP001165190"/>
    </source>
</evidence>
<dbReference type="GO" id="GO:0035312">
    <property type="term" value="F:5'-3' DNA exonuclease activity"/>
    <property type="evidence" value="ECO:0007669"/>
    <property type="project" value="TreeGrafter"/>
</dbReference>
<gene>
    <name evidence="8" type="ORF">HRI_001377000</name>
</gene>
<evidence type="ECO:0000259" key="7">
    <source>
        <dbReference type="Pfam" id="PF07522"/>
    </source>
</evidence>
<dbReference type="Pfam" id="PF07522">
    <property type="entry name" value="DRMBL"/>
    <property type="match status" value="1"/>
</dbReference>
<dbReference type="SUPFAM" id="SSF56281">
    <property type="entry name" value="Metallo-hydrolase/oxidoreductase"/>
    <property type="match status" value="1"/>
</dbReference>
<dbReference type="GO" id="GO:0003684">
    <property type="term" value="F:damaged DNA binding"/>
    <property type="evidence" value="ECO:0007669"/>
    <property type="project" value="TreeGrafter"/>
</dbReference>
<evidence type="ECO:0000256" key="2">
    <source>
        <dbReference type="ARBA" id="ARBA00010304"/>
    </source>
</evidence>
<dbReference type="EMBL" id="BSYR01000013">
    <property type="protein sequence ID" value="GMI77077.1"/>
    <property type="molecule type" value="Genomic_DNA"/>
</dbReference>
<dbReference type="GO" id="GO:0005634">
    <property type="term" value="C:nucleus"/>
    <property type="evidence" value="ECO:0007669"/>
    <property type="project" value="UniProtKB-SubCell"/>
</dbReference>
<reference evidence="8" key="1">
    <citation type="submission" date="2023-05" db="EMBL/GenBank/DDBJ databases">
        <title>Genome and transcriptome analyses reveal genes involved in the formation of fine ridges on petal epidermal cells in Hibiscus trionum.</title>
        <authorList>
            <person name="Koshimizu S."/>
            <person name="Masuda S."/>
            <person name="Ishii T."/>
            <person name="Shirasu K."/>
            <person name="Hoshino A."/>
            <person name="Arita M."/>
        </authorList>
    </citation>
    <scope>NUCLEOTIDE SEQUENCE</scope>
    <source>
        <strain evidence="8">Hamamatsu line</strain>
    </source>
</reference>
<comment type="caution">
    <text evidence="8">The sequence shown here is derived from an EMBL/GenBank/DDBJ whole genome shotgun (WGS) entry which is preliminary data.</text>
</comment>
<protein>
    <submittedName>
        <fullName evidence="8">DNA LIGASE 6</fullName>
    </submittedName>
</protein>
<evidence type="ECO:0000313" key="8">
    <source>
        <dbReference type="EMBL" id="GMI77077.1"/>
    </source>
</evidence>
<dbReference type="GO" id="GO:0036297">
    <property type="term" value="P:interstrand cross-link repair"/>
    <property type="evidence" value="ECO:0007669"/>
    <property type="project" value="TreeGrafter"/>
</dbReference>
<keyword evidence="4" id="KW-0234">DNA repair</keyword>
<dbReference type="GO" id="GO:0006303">
    <property type="term" value="P:double-strand break repair via nonhomologous end joining"/>
    <property type="evidence" value="ECO:0007669"/>
    <property type="project" value="TreeGrafter"/>
</dbReference>
<dbReference type="AlphaFoldDB" id="A0A9W7HGN3"/>
<dbReference type="FunFam" id="3.40.50.12650:FF:000006">
    <property type="entry name" value="DNA ligase"/>
    <property type="match status" value="1"/>
</dbReference>
<dbReference type="InterPro" id="IPR011084">
    <property type="entry name" value="DRMBL"/>
</dbReference>
<dbReference type="InterPro" id="IPR036866">
    <property type="entry name" value="RibonucZ/Hydroxyglut_hydro"/>
</dbReference>
<feature type="domain" description="DNA repair metallo-beta-lactamase" evidence="7">
    <location>
        <begin position="261"/>
        <end position="364"/>
    </location>
</feature>
<feature type="compositionally biased region" description="Low complexity" evidence="6">
    <location>
        <begin position="523"/>
        <end position="536"/>
    </location>
</feature>
<keyword evidence="3" id="KW-0227">DNA damage</keyword>
<evidence type="ECO:0000256" key="5">
    <source>
        <dbReference type="ARBA" id="ARBA00023242"/>
    </source>
</evidence>
<name>A0A9W7HGN3_HIBTR</name>
<dbReference type="GO" id="GO:0016874">
    <property type="term" value="F:ligase activity"/>
    <property type="evidence" value="ECO:0007669"/>
    <property type="project" value="UniProtKB-KW"/>
</dbReference>
<evidence type="ECO:0000256" key="3">
    <source>
        <dbReference type="ARBA" id="ARBA00022763"/>
    </source>
</evidence>
<dbReference type="Gene3D" id="3.60.15.10">
    <property type="entry name" value="Ribonuclease Z/Hydroxyacylglutathione hydrolase-like"/>
    <property type="match status" value="1"/>
</dbReference>
<keyword evidence="8" id="KW-0436">Ligase</keyword>
<keyword evidence="9" id="KW-1185">Reference proteome</keyword>
<feature type="region of interest" description="Disordered" evidence="6">
    <location>
        <begin position="437"/>
        <end position="460"/>
    </location>
</feature>
<evidence type="ECO:0000256" key="6">
    <source>
        <dbReference type="SAM" id="MobiDB-lite"/>
    </source>
</evidence>
<dbReference type="PANTHER" id="PTHR23240:SF35">
    <property type="entry name" value="DNA REPAIR METALLO-BETA-LACTAMASE FAMILY PROTEIN-RELATED"/>
    <property type="match status" value="1"/>
</dbReference>
<sequence length="619" mass="70101">MSAQSAATAKTLTVDSTQLYLTALNSPNSTLCFPPIPPSFPPSKLIPNTRFLVDSFTHLSTPFSASYFLSHFHSALSPSWFKGIIFCSHLTSLLLIQTLKIPPRFIFPLPLNDPVVVDGSEVILIDANHCPGSVQFLFKVPTKNGIFERYVHTGDFRFCDSMKLNSYLNGFVGCDAIFLDAAYCDPNFLFPSQEESVDYVVSVVDRIGKEFGKKRVLFLIATYLVGKEKLLVEVARRCKTKICVDGRQMEILRILGYSDHVVFTEDESESDVHVIGWSVLGETLPHFRPNFVLMEEIMVEKGYEMVVGFVLTGWTYEVKQNKFVVQSKDTFEMHLVPYSLHSNYDELREYVKFLNPKRVIPTVGMDIEKLESEHADKLRKHFAELIDEMGNNKDLLTGCHRGSHGSVLKVEMDANEERDMERNQNRFKIRTVESNDRDFSSNDLSYVNKPDSQDSTIPNEEERERIVEEIGYSLPKWVTRDQKLDLISSSRWNIVDAVSNFYEHEIEFYKQVSVFRTSESASHFSSSNSSISLSVSGIRGSTNESTSTNLSQTGRPSSLKLTWSDVSPGKRKKNTEKKSDKKVKSNSKLESSRSKQPTITSFFGKLLVDDSKGGKADKK</sequence>
<feature type="region of interest" description="Disordered" evidence="6">
    <location>
        <begin position="523"/>
        <end position="596"/>
    </location>
</feature>
<comment type="similarity">
    <text evidence="2">Belongs to the DNA repair metallo-beta-lactamase (DRMBL) family.</text>
</comment>
<dbReference type="PANTHER" id="PTHR23240">
    <property type="entry name" value="DNA CROSS-LINK REPAIR PROTEIN PSO2/SNM1-RELATED"/>
    <property type="match status" value="1"/>
</dbReference>
<dbReference type="Gene3D" id="3.40.50.12650">
    <property type="match status" value="1"/>
</dbReference>
<comment type="subcellular location">
    <subcellularLocation>
        <location evidence="1">Nucleus</location>
    </subcellularLocation>
</comment>
<keyword evidence="5" id="KW-0539">Nucleus</keyword>
<feature type="compositionally biased region" description="Polar residues" evidence="6">
    <location>
        <begin position="539"/>
        <end position="565"/>
    </location>
</feature>
<evidence type="ECO:0000256" key="1">
    <source>
        <dbReference type="ARBA" id="ARBA00004123"/>
    </source>
</evidence>
<evidence type="ECO:0000256" key="4">
    <source>
        <dbReference type="ARBA" id="ARBA00023204"/>
    </source>
</evidence>
<dbReference type="Proteomes" id="UP001165190">
    <property type="component" value="Unassembled WGS sequence"/>
</dbReference>
<dbReference type="CDD" id="cd16273">
    <property type="entry name" value="SNM1A-1C-like_MBL-fold"/>
    <property type="match status" value="1"/>
</dbReference>
<accession>A0A9W7HGN3</accession>